<comment type="caution">
    <text evidence="3">The sequence shown here is derived from an EMBL/GenBank/DDBJ whole genome shotgun (WGS) entry which is preliminary data.</text>
</comment>
<reference evidence="3 4" key="1">
    <citation type="submission" date="2017-10" db="EMBL/GenBank/DDBJ databases">
        <title>Novel microbial diversity and functional potential in the marine mammal oral microbiome.</title>
        <authorList>
            <person name="Dudek N.K."/>
            <person name="Sun C.L."/>
            <person name="Burstein D."/>
            <person name="Kantor R.S."/>
            <person name="Aliaga Goltsman D.S."/>
            <person name="Bik E.M."/>
            <person name="Thomas B.C."/>
            <person name="Banfield J.F."/>
            <person name="Relman D.A."/>
        </authorList>
    </citation>
    <scope>NUCLEOTIDE SEQUENCE [LARGE SCALE GENOMIC DNA]</scope>
    <source>
        <strain evidence="3">DOLJORAL78_61_10</strain>
    </source>
</reference>
<proteinExistence type="predicted"/>
<dbReference type="EMBL" id="PDSL01000039">
    <property type="protein sequence ID" value="PIE32994.1"/>
    <property type="molecule type" value="Genomic_DNA"/>
</dbReference>
<dbReference type="AlphaFoldDB" id="A0A2G6KBE3"/>
<dbReference type="GO" id="GO:0005737">
    <property type="term" value="C:cytoplasm"/>
    <property type="evidence" value="ECO:0007669"/>
    <property type="project" value="InterPro"/>
</dbReference>
<keyword evidence="1" id="KW-0413">Isomerase</keyword>
<sequence length="400" mass="43228">MFSYTVAASSLHDSDAVDRIIAPVAERLTALGGYRTDTPEADPDHPHVIVVATGGTEALVLDAVERRASVVPWEPTVLITHPLHNSLPASLESLARVRLNGGRGRIVQINTLGEPDRTLADLEVLHRMRQVRLGLVGAPSEWLVASIPDRQALEDRWGIKLVDVDITHTIEGQRVADPARTDSVAVKYSGVATPDSETVAASALHPALVDTIEHYDVDAVTVRCFDFLTELTTSGCIALAELNDTGIVAGCEGDVATTVSMLIARELLDSASWIGNPSEIDIDNDRILLAHCTVAPSLVDDLELHTHFESDMGIGLRGSFAPGAVTLIRLGGRGLENYWIAEAMVTTSGTSPDLCRTQVSLDVEPGRVSELVEAPLGNHLVMVRGHHRERIERWWHLAHG</sequence>
<name>A0A2G6KBE3_9ACTN</name>
<evidence type="ECO:0000256" key="1">
    <source>
        <dbReference type="ARBA" id="ARBA00023235"/>
    </source>
</evidence>
<dbReference type="PANTHER" id="PTHR36120">
    <property type="entry name" value="FUCOSE ISOMERASE"/>
    <property type="match status" value="1"/>
</dbReference>
<dbReference type="GO" id="GO:0005996">
    <property type="term" value="P:monosaccharide metabolic process"/>
    <property type="evidence" value="ECO:0007669"/>
    <property type="project" value="InterPro"/>
</dbReference>
<accession>A0A2G6KBE3</accession>
<organism evidence="3 4">
    <name type="scientific">Ilumatobacter coccineus</name>
    <dbReference type="NCBI Taxonomy" id="467094"/>
    <lineage>
        <taxon>Bacteria</taxon>
        <taxon>Bacillati</taxon>
        <taxon>Actinomycetota</taxon>
        <taxon>Acidimicrobiia</taxon>
        <taxon>Acidimicrobiales</taxon>
        <taxon>Ilumatobacteraceae</taxon>
        <taxon>Ilumatobacter</taxon>
    </lineage>
</organism>
<evidence type="ECO:0000313" key="3">
    <source>
        <dbReference type="EMBL" id="PIE32994.1"/>
    </source>
</evidence>
<dbReference type="GO" id="GO:0016861">
    <property type="term" value="F:intramolecular oxidoreductase activity, interconverting aldoses and ketoses"/>
    <property type="evidence" value="ECO:0007669"/>
    <property type="project" value="InterPro"/>
</dbReference>
<keyword evidence="2" id="KW-0119">Carbohydrate metabolism</keyword>
<gene>
    <name evidence="3" type="ORF">CSA55_02500</name>
</gene>
<evidence type="ECO:0008006" key="5">
    <source>
        <dbReference type="Google" id="ProtNLM"/>
    </source>
</evidence>
<evidence type="ECO:0000313" key="4">
    <source>
        <dbReference type="Proteomes" id="UP000230914"/>
    </source>
</evidence>
<dbReference type="InterPro" id="IPR009015">
    <property type="entry name" value="Fucose_isomerase_N/cen_sf"/>
</dbReference>
<dbReference type="SUPFAM" id="SSF53743">
    <property type="entry name" value="FucI/AraA N-terminal and middle domains"/>
    <property type="match status" value="1"/>
</dbReference>
<evidence type="ECO:0000256" key="2">
    <source>
        <dbReference type="ARBA" id="ARBA00023277"/>
    </source>
</evidence>
<protein>
    <recommendedName>
        <fullName evidence="5">L-fucose isomerase C-terminal domain-containing protein</fullName>
    </recommendedName>
</protein>
<dbReference type="Proteomes" id="UP000230914">
    <property type="component" value="Unassembled WGS sequence"/>
</dbReference>
<dbReference type="PANTHER" id="PTHR36120:SF2">
    <property type="entry name" value="FUCOSE ISOMERASE"/>
    <property type="match status" value="1"/>
</dbReference>